<dbReference type="InterPro" id="IPR017853">
    <property type="entry name" value="GH"/>
</dbReference>
<dbReference type="AlphaFoldDB" id="A0AA40X2Y9"/>
<dbReference type="EMBL" id="JADMKS010000005">
    <property type="protein sequence ID" value="MBF6637524.1"/>
    <property type="molecule type" value="Genomic_DNA"/>
</dbReference>
<protein>
    <recommendedName>
        <fullName evidence="3">GH18 domain-containing protein</fullName>
    </recommendedName>
</protein>
<dbReference type="Gene3D" id="3.10.50.10">
    <property type="match status" value="1"/>
</dbReference>
<reference evidence="4" key="2">
    <citation type="submission" date="2022-09" db="EMBL/GenBank/DDBJ databases">
        <title>Rouxiella aceris sp. nov., isolated from tree sap and emended description of the genus Rhouxiella.</title>
        <authorList>
            <person name="Kim I.S."/>
        </authorList>
    </citation>
    <scope>NUCLEOTIDE SEQUENCE</scope>
    <source>
        <strain evidence="4">SAP-2</strain>
    </source>
</reference>
<dbReference type="SUPFAM" id="SSF51445">
    <property type="entry name" value="(Trans)glycosidases"/>
    <property type="match status" value="1"/>
</dbReference>
<evidence type="ECO:0000259" key="3">
    <source>
        <dbReference type="PROSITE" id="PS51910"/>
    </source>
</evidence>
<dbReference type="InterPro" id="IPR029070">
    <property type="entry name" value="Chitinase_insertion_sf"/>
</dbReference>
<reference evidence="4" key="1">
    <citation type="submission" date="2020-11" db="EMBL/GenBank/DDBJ databases">
        <authorList>
            <person name="Lee S.D."/>
        </authorList>
    </citation>
    <scope>NUCLEOTIDE SEQUENCE</scope>
    <source>
        <strain evidence="4">SAP-2</strain>
    </source>
</reference>
<name>A0AA40X2Y9_9GAMM</name>
<gene>
    <name evidence="4" type="ORF">ITX54_12725</name>
</gene>
<feature type="signal peptide" evidence="2">
    <location>
        <begin position="1"/>
        <end position="23"/>
    </location>
</feature>
<dbReference type="GO" id="GO:0000272">
    <property type="term" value="P:polysaccharide catabolic process"/>
    <property type="evidence" value="ECO:0007669"/>
    <property type="project" value="UniProtKB-KW"/>
</dbReference>
<evidence type="ECO:0000313" key="4">
    <source>
        <dbReference type="EMBL" id="MBF6637524.1"/>
    </source>
</evidence>
<organism evidence="4 5">
    <name type="scientific">Rouxiella silvae</name>
    <dbReference type="NCBI Taxonomy" id="1646373"/>
    <lineage>
        <taxon>Bacteria</taxon>
        <taxon>Pseudomonadati</taxon>
        <taxon>Pseudomonadota</taxon>
        <taxon>Gammaproteobacteria</taxon>
        <taxon>Enterobacterales</taxon>
        <taxon>Yersiniaceae</taxon>
        <taxon>Rouxiella</taxon>
    </lineage>
</organism>
<proteinExistence type="predicted"/>
<feature type="domain" description="GH18" evidence="3">
    <location>
        <begin position="1"/>
        <end position="98"/>
    </location>
</feature>
<evidence type="ECO:0000256" key="2">
    <source>
        <dbReference type="SAM" id="SignalP"/>
    </source>
</evidence>
<feature type="chain" id="PRO_5041345634" description="GH18 domain-containing protein" evidence="2">
    <location>
        <begin position="24"/>
        <end position="156"/>
    </location>
</feature>
<keyword evidence="2" id="KW-0732">Signal</keyword>
<dbReference type="Proteomes" id="UP000705283">
    <property type="component" value="Unassembled WGS sequence"/>
</dbReference>
<evidence type="ECO:0000256" key="1">
    <source>
        <dbReference type="ARBA" id="ARBA00023326"/>
    </source>
</evidence>
<comment type="caution">
    <text evidence="4">The sequence shown here is derived from an EMBL/GenBank/DDBJ whole genome shotgun (WGS) entry which is preliminary data.</text>
</comment>
<dbReference type="Gene3D" id="3.20.20.80">
    <property type="entry name" value="Glycosidases"/>
    <property type="match status" value="1"/>
</dbReference>
<evidence type="ECO:0000313" key="5">
    <source>
        <dbReference type="Proteomes" id="UP000705283"/>
    </source>
</evidence>
<dbReference type="Pfam" id="PF00704">
    <property type="entry name" value="Glyco_hydro_18"/>
    <property type="match status" value="1"/>
</dbReference>
<accession>A0AA40X2Y9</accession>
<sequence>MMKGNIKLLALLIGATLSGSALASTPDVAKIPNQNEKAQSPYIFNEKTGDLISYDNARSTLAEGNYVRQQHLGGLFSWEVSMDNGDLLNAMNEGLENRSFTPKEYESGHTYQKDDIVKSQGKYYQCKVTGWCGQVGTDSYYAPGAGLYWQQAWERV</sequence>
<dbReference type="RefSeq" id="WP_194978153.1">
    <property type="nucleotide sequence ID" value="NZ_JADMKS010000005.1"/>
</dbReference>
<dbReference type="PROSITE" id="PS51910">
    <property type="entry name" value="GH18_2"/>
    <property type="match status" value="1"/>
</dbReference>
<keyword evidence="1" id="KW-0119">Carbohydrate metabolism</keyword>
<dbReference type="InterPro" id="IPR001223">
    <property type="entry name" value="Glyco_hydro18_cat"/>
</dbReference>
<keyword evidence="1" id="KW-0624">Polysaccharide degradation</keyword>